<dbReference type="EMBL" id="JASBWR010000046">
    <property type="protein sequence ID" value="KAJ9103414.1"/>
    <property type="molecule type" value="Genomic_DNA"/>
</dbReference>
<protein>
    <submittedName>
        <fullName evidence="1">Uncharacterized protein</fullName>
    </submittedName>
</protein>
<proteinExistence type="predicted"/>
<gene>
    <name evidence="1" type="ORF">QFC19_004365</name>
</gene>
<dbReference type="Proteomes" id="UP001241377">
    <property type="component" value="Unassembled WGS sequence"/>
</dbReference>
<organism evidence="1 2">
    <name type="scientific">Naganishia cerealis</name>
    <dbReference type="NCBI Taxonomy" id="610337"/>
    <lineage>
        <taxon>Eukaryota</taxon>
        <taxon>Fungi</taxon>
        <taxon>Dikarya</taxon>
        <taxon>Basidiomycota</taxon>
        <taxon>Agaricomycotina</taxon>
        <taxon>Tremellomycetes</taxon>
        <taxon>Filobasidiales</taxon>
        <taxon>Filobasidiaceae</taxon>
        <taxon>Naganishia</taxon>
    </lineage>
</organism>
<evidence type="ECO:0000313" key="1">
    <source>
        <dbReference type="EMBL" id="KAJ9103414.1"/>
    </source>
</evidence>
<name>A0ACC2VWF8_9TREE</name>
<keyword evidence="2" id="KW-1185">Reference proteome</keyword>
<comment type="caution">
    <text evidence="1">The sequence shown here is derived from an EMBL/GenBank/DDBJ whole genome shotgun (WGS) entry which is preliminary data.</text>
</comment>
<evidence type="ECO:0000313" key="2">
    <source>
        <dbReference type="Proteomes" id="UP001241377"/>
    </source>
</evidence>
<reference evidence="1" key="1">
    <citation type="submission" date="2023-04" db="EMBL/GenBank/DDBJ databases">
        <title>Draft Genome sequencing of Naganishia species isolated from polar environments using Oxford Nanopore Technology.</title>
        <authorList>
            <person name="Leo P."/>
            <person name="Venkateswaran K."/>
        </authorList>
    </citation>
    <scope>NUCLEOTIDE SEQUENCE</scope>
    <source>
        <strain evidence="1">MNA-CCFEE 5261</strain>
    </source>
</reference>
<accession>A0ACC2VWF8</accession>
<sequence>MLRKLWDGSWKPPSSSNATLSFHRKRLSNDTSDTDLNENSSQSYSSKNIPNINRRDSLVSPFRFSASSECLSPEYTEDSINPFETQPLKKSRSFSGRANSRSPLSWRKKTKSVRFEIDDKDEPPVLQCSSFVEDTDSLSTEKLEILTPLESDSNYSAGSFEKNLLSDRVHYKSMKEYRRYENEAQKVYSNILKDELIENSDVTFQQQLLPYDSLNGIYRLLNLENQQESSFDCIPSIEKKLRELSTVANEIIKIEALGVCTTQNQSTETALGTSLDLESQIKQIKSFVTTLNAEVIRVQEEKKSIAKKLADKTSSTPSESRTNSNLSCLLDGVLAENTRLKAEAEILAAKNCSILQENEDLQKLSKLLLDEKTKLQLDQNQKLTKKIEDSENLIIMQNTTITELKTQIENITFENDEKIVQLEEQITEKDQELLQLRDKSLVYIREIMELEKDITMELDDISLREAATAEAIKDRTLLLELQLQDTQARCQGLECAGVQLNNKIHKLNAFNSHASIVLHALHNYIKKLQHLHHKKLKEVEDTRDAFSQATVIFIKDIISALYPVLSEEAQLYFNLSKFLPSAVIARQAFKPIVDSIHQLVEANAYLRNLDDRRASLTDSNCDAMLQQVTRIVNFMTEKSYDV</sequence>